<dbReference type="PROSITE" id="PS50092">
    <property type="entry name" value="TSP1"/>
    <property type="match status" value="1"/>
</dbReference>
<dbReference type="InterPro" id="IPR051418">
    <property type="entry name" value="Spondin/Thrombospondin_T1"/>
</dbReference>
<gene>
    <name evidence="6" type="ORF">MG293_004487</name>
</gene>
<name>A0AAD4UDT1_OVIAM</name>
<keyword evidence="4" id="KW-1133">Transmembrane helix</keyword>
<keyword evidence="3" id="KW-0325">Glycoprotein</keyword>
<keyword evidence="7" id="KW-1185">Reference proteome</keyword>
<dbReference type="PANTHER" id="PTHR11311:SF7">
    <property type="entry name" value="THROMBOSPONDIN TYPE-1 DOMAIN-CONTAINING PROTEIN 7B"/>
    <property type="match status" value="1"/>
</dbReference>
<feature type="domain" description="Spondin-like TSP1" evidence="5">
    <location>
        <begin position="65"/>
        <end position="117"/>
    </location>
</feature>
<keyword evidence="1" id="KW-0732">Signal</keyword>
<organism evidence="6 7">
    <name type="scientific">Ovis ammon polii</name>
    <dbReference type="NCBI Taxonomy" id="230172"/>
    <lineage>
        <taxon>Eukaryota</taxon>
        <taxon>Metazoa</taxon>
        <taxon>Chordata</taxon>
        <taxon>Craniata</taxon>
        <taxon>Vertebrata</taxon>
        <taxon>Euteleostomi</taxon>
        <taxon>Mammalia</taxon>
        <taxon>Eutheria</taxon>
        <taxon>Laurasiatheria</taxon>
        <taxon>Artiodactyla</taxon>
        <taxon>Ruminantia</taxon>
        <taxon>Pecora</taxon>
        <taxon>Bovidae</taxon>
        <taxon>Caprinae</taxon>
        <taxon>Ovis</taxon>
    </lineage>
</organism>
<evidence type="ECO:0000256" key="4">
    <source>
        <dbReference type="SAM" id="Phobius"/>
    </source>
</evidence>
<keyword evidence="2" id="KW-1015">Disulfide bond</keyword>
<dbReference type="SMART" id="SM00209">
    <property type="entry name" value="TSP1"/>
    <property type="match status" value="1"/>
</dbReference>
<dbReference type="Pfam" id="PF19028">
    <property type="entry name" value="TSP1_spondin"/>
    <property type="match status" value="1"/>
</dbReference>
<comment type="caution">
    <text evidence="6">The sequence shown here is derived from an EMBL/GenBank/DDBJ whole genome shotgun (WGS) entry which is preliminary data.</text>
</comment>
<keyword evidence="4" id="KW-0812">Transmembrane</keyword>
<dbReference type="Proteomes" id="UP001214576">
    <property type="component" value="Unassembled WGS sequence"/>
</dbReference>
<evidence type="ECO:0000256" key="3">
    <source>
        <dbReference type="ARBA" id="ARBA00023180"/>
    </source>
</evidence>
<reference evidence="6" key="1">
    <citation type="submission" date="2022-03" db="EMBL/GenBank/DDBJ databases">
        <title>Genomic analyses of argali, domestic sheep and their hybrids provide insights into chromosomal evolution, heterosis and genetic basis of agronomic traits.</title>
        <authorList>
            <person name="Li M."/>
        </authorList>
    </citation>
    <scope>NUCLEOTIDE SEQUENCE</scope>
    <source>
        <strain evidence="6">CAU-MHL-2022a</strain>
        <tissue evidence="6">Skin</tissue>
    </source>
</reference>
<proteinExistence type="predicted"/>
<sequence>MRRSSIISEDALDKVQDRLILLMCLVRVKPCSFTVSGEIECSLLILCMQDSFPLTVQSCIMPKDCETTEWSSWSPCSKTCRSGSLSPGFRSRSRDVKHVALGGGKDCPELLEKEACIVEGELLHLCPRVGSIYKSVWLRVNTQQTMDRSSNVGFYGFLFPGYSYILYKLEGFSLRVSAVLKFSTYHLDMLLVESRVLSASRIFPLVMNVAFPFYMTLLIAKRLQKSGWKLLLYNIGLDIVKSLQGFRMRQRHVLMESTGPAGRCPHLVESVPCEDPVCYQWLVSEGICIPDHGKCGPGHRILKAVCQNEQGIPYTKRIRYPCGSGQPIQIVEPRDFLIAVIRIL</sequence>
<evidence type="ECO:0000256" key="2">
    <source>
        <dbReference type="ARBA" id="ARBA00023157"/>
    </source>
</evidence>
<protein>
    <recommendedName>
        <fullName evidence="5">Spondin-like TSP1 domain-containing protein</fullName>
    </recommendedName>
</protein>
<dbReference type="FunFam" id="2.20.100.10:FF:000014">
    <property type="entry name" value="Thrombospondin type 1 domain containing 7A"/>
    <property type="match status" value="1"/>
</dbReference>
<evidence type="ECO:0000259" key="5">
    <source>
        <dbReference type="Pfam" id="PF19028"/>
    </source>
</evidence>
<dbReference type="GO" id="GO:0005886">
    <property type="term" value="C:plasma membrane"/>
    <property type="evidence" value="ECO:0007669"/>
    <property type="project" value="TreeGrafter"/>
</dbReference>
<dbReference type="InterPro" id="IPR036383">
    <property type="entry name" value="TSP1_rpt_sf"/>
</dbReference>
<dbReference type="SUPFAM" id="SSF82895">
    <property type="entry name" value="TSP-1 type 1 repeat"/>
    <property type="match status" value="1"/>
</dbReference>
<dbReference type="Gene3D" id="2.20.100.10">
    <property type="entry name" value="Thrombospondin type-1 (TSP1) repeat"/>
    <property type="match status" value="1"/>
</dbReference>
<dbReference type="EMBL" id="JAKZEL010000004">
    <property type="protein sequence ID" value="KAI4544221.1"/>
    <property type="molecule type" value="Genomic_DNA"/>
</dbReference>
<evidence type="ECO:0000256" key="1">
    <source>
        <dbReference type="ARBA" id="ARBA00022729"/>
    </source>
</evidence>
<dbReference type="InterPro" id="IPR000884">
    <property type="entry name" value="TSP1_rpt"/>
</dbReference>
<evidence type="ECO:0000313" key="6">
    <source>
        <dbReference type="EMBL" id="KAI4544221.1"/>
    </source>
</evidence>
<evidence type="ECO:0000313" key="7">
    <source>
        <dbReference type="Proteomes" id="UP001214576"/>
    </source>
</evidence>
<dbReference type="PANTHER" id="PTHR11311">
    <property type="entry name" value="SPONDIN"/>
    <property type="match status" value="1"/>
</dbReference>
<dbReference type="AlphaFoldDB" id="A0AAD4UDT1"/>
<dbReference type="GO" id="GO:0030036">
    <property type="term" value="P:actin cytoskeleton organization"/>
    <property type="evidence" value="ECO:0007669"/>
    <property type="project" value="TreeGrafter"/>
</dbReference>
<feature type="transmembrane region" description="Helical" evidence="4">
    <location>
        <begin position="202"/>
        <end position="220"/>
    </location>
</feature>
<keyword evidence="4" id="KW-0472">Membrane</keyword>
<accession>A0AAD4UDT1</accession>
<dbReference type="InterPro" id="IPR044004">
    <property type="entry name" value="TSP1_spondin_dom"/>
</dbReference>